<protein>
    <submittedName>
        <fullName evidence="8">Membrane-spanning 4-domains subfamily A member 4A-like isoform X1</fullName>
    </submittedName>
</protein>
<keyword evidence="4 6" id="KW-1133">Transmembrane helix</keyword>
<dbReference type="InterPro" id="IPR007237">
    <property type="entry name" value="CD20-like"/>
</dbReference>
<gene>
    <name evidence="8" type="primary">LOC112935041</name>
</gene>
<dbReference type="PANTHER" id="PTHR23320:SF148">
    <property type="entry name" value="MEMBRANE SPANNING 4-DOMAINS A4A"/>
    <property type="match status" value="1"/>
</dbReference>
<keyword evidence="7" id="KW-1185">Reference proteome</keyword>
<dbReference type="InterPro" id="IPR030417">
    <property type="entry name" value="MS4A"/>
</dbReference>
<keyword evidence="5 6" id="KW-0472">Membrane</keyword>
<dbReference type="Proteomes" id="UP001652641">
    <property type="component" value="Unplaced"/>
</dbReference>
<dbReference type="Pfam" id="PF04103">
    <property type="entry name" value="CD20"/>
    <property type="match status" value="1"/>
</dbReference>
<keyword evidence="3 6" id="KW-0812">Transmembrane</keyword>
<accession>A0ABM4ZH17</accession>
<evidence type="ECO:0000256" key="3">
    <source>
        <dbReference type="ARBA" id="ARBA00022692"/>
    </source>
</evidence>
<evidence type="ECO:0000256" key="5">
    <source>
        <dbReference type="ARBA" id="ARBA00023136"/>
    </source>
</evidence>
<comment type="similarity">
    <text evidence="2">Belongs to the MS4A family.</text>
</comment>
<evidence type="ECO:0000256" key="4">
    <source>
        <dbReference type="ARBA" id="ARBA00022989"/>
    </source>
</evidence>
<evidence type="ECO:0000256" key="2">
    <source>
        <dbReference type="ARBA" id="ARBA00009565"/>
    </source>
</evidence>
<dbReference type="PANTHER" id="PTHR23320">
    <property type="entry name" value="MEMBRANE-SPANNING 4-DOMAINS SUBFAMILY A MS4A -RELATED"/>
    <property type="match status" value="1"/>
</dbReference>
<sequence length="255" mass="27825">MVLRNDGQEELSPPIWCTSREMQRARDCVNTPEGTPGGFGPNPLQKNVIQEDQTDNLKTFLKGEPQILGVAQILIGLMKVCLFATNQCFYYSDFSYWCHPLSMISGYPIWGSFFFLISGAVSIAAGRNRTLNLIKGSLGMNTLSAVVGGIGTIISTGELTVELKSERRCLIFRAFETVILVLSLLEVSIAISLSVFGCKVTCFVSQVSAQDLREGSHVASDAESVFVSFTVSSVRTDGKDKGAEWRKDGRDVTSS</sequence>
<comment type="subcellular location">
    <subcellularLocation>
        <location evidence="1">Membrane</location>
        <topology evidence="1">Multi-pass membrane protein</topology>
    </subcellularLocation>
</comment>
<evidence type="ECO:0000256" key="1">
    <source>
        <dbReference type="ARBA" id="ARBA00004141"/>
    </source>
</evidence>
<feature type="transmembrane region" description="Helical" evidence="6">
    <location>
        <begin position="138"/>
        <end position="157"/>
    </location>
</feature>
<reference evidence="8" key="1">
    <citation type="submission" date="2025-08" db="UniProtKB">
        <authorList>
            <consortium name="RefSeq"/>
        </authorList>
    </citation>
    <scope>IDENTIFICATION</scope>
    <source>
        <tissue evidence="8">Cell line</tissue>
    </source>
</reference>
<feature type="transmembrane region" description="Helical" evidence="6">
    <location>
        <begin position="67"/>
        <end position="87"/>
    </location>
</feature>
<feature type="transmembrane region" description="Helical" evidence="6">
    <location>
        <begin position="177"/>
        <end position="196"/>
    </location>
</feature>
<evidence type="ECO:0000313" key="8">
    <source>
        <dbReference type="RefSeq" id="XP_072601801.1"/>
    </source>
</evidence>
<name>A0ABM4ZH17_VULVU</name>
<dbReference type="GeneID" id="112935041"/>
<proteinExistence type="inferred from homology"/>
<evidence type="ECO:0000313" key="7">
    <source>
        <dbReference type="Proteomes" id="UP001652641"/>
    </source>
</evidence>
<evidence type="ECO:0000256" key="6">
    <source>
        <dbReference type="SAM" id="Phobius"/>
    </source>
</evidence>
<feature type="transmembrane region" description="Helical" evidence="6">
    <location>
        <begin position="107"/>
        <end position="126"/>
    </location>
</feature>
<organism evidence="7 8">
    <name type="scientific">Vulpes vulpes</name>
    <name type="common">Red fox</name>
    <dbReference type="NCBI Taxonomy" id="9627"/>
    <lineage>
        <taxon>Eukaryota</taxon>
        <taxon>Metazoa</taxon>
        <taxon>Chordata</taxon>
        <taxon>Craniata</taxon>
        <taxon>Vertebrata</taxon>
        <taxon>Euteleostomi</taxon>
        <taxon>Mammalia</taxon>
        <taxon>Eutheria</taxon>
        <taxon>Laurasiatheria</taxon>
        <taxon>Carnivora</taxon>
        <taxon>Caniformia</taxon>
        <taxon>Canidae</taxon>
        <taxon>Vulpes</taxon>
    </lineage>
</organism>
<dbReference type="RefSeq" id="XP_072601801.1">
    <property type="nucleotide sequence ID" value="XM_072745700.1"/>
</dbReference>